<keyword evidence="12" id="KW-1185">Reference proteome</keyword>
<dbReference type="Pfam" id="PF16197">
    <property type="entry name" value="KAsynt_C_assoc"/>
    <property type="match status" value="1"/>
</dbReference>
<dbReference type="InterPro" id="IPR014043">
    <property type="entry name" value="Acyl_transferase_dom"/>
</dbReference>
<evidence type="ECO:0000256" key="6">
    <source>
        <dbReference type="ARBA" id="ARBA00023268"/>
    </source>
</evidence>
<dbReference type="SUPFAM" id="SSF47336">
    <property type="entry name" value="ACP-like"/>
    <property type="match status" value="1"/>
</dbReference>
<dbReference type="Pfam" id="PF00698">
    <property type="entry name" value="Acyl_transf_1"/>
    <property type="match status" value="1"/>
</dbReference>
<dbReference type="InterPro" id="IPR057326">
    <property type="entry name" value="KR_dom"/>
</dbReference>
<dbReference type="InterPro" id="IPR013968">
    <property type="entry name" value="PKS_KR"/>
</dbReference>
<dbReference type="Gene3D" id="3.40.50.150">
    <property type="entry name" value="Vaccinia Virus protein VP39"/>
    <property type="match status" value="1"/>
</dbReference>
<keyword evidence="5" id="KW-0521">NADP</keyword>
<dbReference type="SMART" id="SM00822">
    <property type="entry name" value="PKS_KR"/>
    <property type="match status" value="1"/>
</dbReference>
<feature type="domain" description="Carrier" evidence="8">
    <location>
        <begin position="2341"/>
        <end position="2415"/>
    </location>
</feature>
<evidence type="ECO:0000256" key="3">
    <source>
        <dbReference type="ARBA" id="ARBA00022603"/>
    </source>
</evidence>
<dbReference type="Proteomes" id="UP001043456">
    <property type="component" value="Unassembled WGS sequence"/>
</dbReference>
<dbReference type="SMART" id="SM00829">
    <property type="entry name" value="PKS_ER"/>
    <property type="match status" value="1"/>
</dbReference>
<comment type="caution">
    <text evidence="11">The sequence shown here is derived from an EMBL/GenBank/DDBJ whole genome shotgun (WGS) entry which is preliminary data.</text>
</comment>
<feature type="domain" description="Ketosynthase family 3 (KS3)" evidence="9">
    <location>
        <begin position="16"/>
        <end position="433"/>
    </location>
</feature>
<evidence type="ECO:0000256" key="2">
    <source>
        <dbReference type="ARBA" id="ARBA00022553"/>
    </source>
</evidence>
<evidence type="ECO:0000313" key="12">
    <source>
        <dbReference type="Proteomes" id="UP001043456"/>
    </source>
</evidence>
<dbReference type="Gene3D" id="3.40.366.10">
    <property type="entry name" value="Malonyl-Coenzyme A Acyl Carrier Protein, domain 2"/>
    <property type="match status" value="1"/>
</dbReference>
<feature type="region of interest" description="N-terminal hotdog fold" evidence="7">
    <location>
        <begin position="902"/>
        <end position="1030"/>
    </location>
</feature>
<dbReference type="GO" id="GO:0032259">
    <property type="term" value="P:methylation"/>
    <property type="evidence" value="ECO:0007669"/>
    <property type="project" value="UniProtKB-KW"/>
</dbReference>
<dbReference type="InterPro" id="IPR036736">
    <property type="entry name" value="ACP-like_sf"/>
</dbReference>
<dbReference type="GeneID" id="66999265"/>
<dbReference type="InterPro" id="IPR013154">
    <property type="entry name" value="ADH-like_N"/>
</dbReference>
<dbReference type="PANTHER" id="PTHR43775">
    <property type="entry name" value="FATTY ACID SYNTHASE"/>
    <property type="match status" value="1"/>
</dbReference>
<dbReference type="InterPro" id="IPR020807">
    <property type="entry name" value="PKS_DH"/>
</dbReference>
<keyword evidence="1" id="KW-0596">Phosphopantetheine</keyword>
<keyword evidence="3" id="KW-0489">Methyltransferase</keyword>
<dbReference type="PROSITE" id="PS52019">
    <property type="entry name" value="PKS_MFAS_DH"/>
    <property type="match status" value="1"/>
</dbReference>
<dbReference type="SMART" id="SM00825">
    <property type="entry name" value="PKS_KS"/>
    <property type="match status" value="1"/>
</dbReference>
<dbReference type="InterPro" id="IPR050091">
    <property type="entry name" value="PKS_NRPS_Biosynth_Enz"/>
</dbReference>
<dbReference type="SUPFAM" id="SSF53901">
    <property type="entry name" value="Thiolase-like"/>
    <property type="match status" value="1"/>
</dbReference>
<dbReference type="GO" id="GO:0030639">
    <property type="term" value="P:polyketide biosynthetic process"/>
    <property type="evidence" value="ECO:0007669"/>
    <property type="project" value="UniProtKB-ARBA"/>
</dbReference>
<accession>A0A9P3EPA7</accession>
<dbReference type="EMBL" id="BHVY01000001">
    <property type="protein sequence ID" value="GIJ82149.1"/>
    <property type="molecule type" value="Genomic_DNA"/>
</dbReference>
<dbReference type="InterPro" id="IPR036291">
    <property type="entry name" value="NAD(P)-bd_dom_sf"/>
</dbReference>
<dbReference type="InterPro" id="IPR014030">
    <property type="entry name" value="Ketoacyl_synth_N"/>
</dbReference>
<dbReference type="CDD" id="cd00833">
    <property type="entry name" value="PKS"/>
    <property type="match status" value="1"/>
</dbReference>
<feature type="domain" description="PKS/mFAS DH" evidence="10">
    <location>
        <begin position="902"/>
        <end position="1189"/>
    </location>
</feature>
<dbReference type="Pfam" id="PF21089">
    <property type="entry name" value="PKS_DH_N"/>
    <property type="match status" value="1"/>
</dbReference>
<dbReference type="SUPFAM" id="SSF50129">
    <property type="entry name" value="GroES-like"/>
    <property type="match status" value="1"/>
</dbReference>
<gene>
    <name evidence="11" type="ORF">Asppvi_000652</name>
</gene>
<dbReference type="InterPro" id="IPR016039">
    <property type="entry name" value="Thiolase-like"/>
</dbReference>
<dbReference type="InterPro" id="IPR056501">
    <property type="entry name" value="NAD-bd_HRPKS_sdrA"/>
</dbReference>
<evidence type="ECO:0000259" key="8">
    <source>
        <dbReference type="PROSITE" id="PS50075"/>
    </source>
</evidence>
<dbReference type="GO" id="GO:0016491">
    <property type="term" value="F:oxidoreductase activity"/>
    <property type="evidence" value="ECO:0007669"/>
    <property type="project" value="InterPro"/>
</dbReference>
<dbReference type="Gene3D" id="3.40.47.10">
    <property type="match status" value="1"/>
</dbReference>
<feature type="active site" description="Proton acceptor; for dehydratase activity" evidence="7">
    <location>
        <position position="934"/>
    </location>
</feature>
<evidence type="ECO:0000256" key="5">
    <source>
        <dbReference type="ARBA" id="ARBA00022857"/>
    </source>
</evidence>
<dbReference type="Pfam" id="PF08659">
    <property type="entry name" value="KR"/>
    <property type="match status" value="1"/>
</dbReference>
<dbReference type="InterPro" id="IPR020841">
    <property type="entry name" value="PKS_Beta-ketoAc_synthase_dom"/>
</dbReference>
<dbReference type="SUPFAM" id="SSF55048">
    <property type="entry name" value="Probable ACP-binding domain of malonyl-CoA ACP transacylase"/>
    <property type="match status" value="1"/>
</dbReference>
<dbReference type="GO" id="GO:0008168">
    <property type="term" value="F:methyltransferase activity"/>
    <property type="evidence" value="ECO:0007669"/>
    <property type="project" value="UniProtKB-KW"/>
</dbReference>
<dbReference type="InterPro" id="IPR029063">
    <property type="entry name" value="SAM-dependent_MTases_sf"/>
</dbReference>
<feature type="active site" description="Proton donor; for dehydratase activity" evidence="7">
    <location>
        <position position="1102"/>
    </location>
</feature>
<evidence type="ECO:0000259" key="10">
    <source>
        <dbReference type="PROSITE" id="PS52019"/>
    </source>
</evidence>
<dbReference type="SUPFAM" id="SSF53335">
    <property type="entry name" value="S-adenosyl-L-methionine-dependent methyltransferases"/>
    <property type="match status" value="1"/>
</dbReference>
<dbReference type="InterPro" id="IPR006162">
    <property type="entry name" value="Ppantetheine_attach_site"/>
</dbReference>
<dbReference type="Gene3D" id="1.10.1200.10">
    <property type="entry name" value="ACP-like"/>
    <property type="match status" value="1"/>
</dbReference>
<proteinExistence type="predicted"/>
<keyword evidence="2" id="KW-0597">Phosphoprotein</keyword>
<dbReference type="PANTHER" id="PTHR43775:SF49">
    <property type="entry name" value="SYNTHASE, PUTATIVE (JCVI)-RELATED"/>
    <property type="match status" value="1"/>
</dbReference>
<dbReference type="InterPro" id="IPR009081">
    <property type="entry name" value="PP-bd_ACP"/>
</dbReference>
<evidence type="ECO:0000256" key="1">
    <source>
        <dbReference type="ARBA" id="ARBA00022450"/>
    </source>
</evidence>
<dbReference type="GO" id="GO:0006633">
    <property type="term" value="P:fatty acid biosynthetic process"/>
    <property type="evidence" value="ECO:0007669"/>
    <property type="project" value="TreeGrafter"/>
</dbReference>
<dbReference type="RefSeq" id="XP_043152896.1">
    <property type="nucleotide sequence ID" value="XM_043296961.1"/>
</dbReference>
<dbReference type="Pfam" id="PF23114">
    <property type="entry name" value="NAD-bd_HRPKS_sdrA"/>
    <property type="match status" value="1"/>
</dbReference>
<dbReference type="InterPro" id="IPR049552">
    <property type="entry name" value="PKS_DH_N"/>
</dbReference>
<dbReference type="Pfam" id="PF00109">
    <property type="entry name" value="ketoacyl-synt"/>
    <property type="match status" value="1"/>
</dbReference>
<reference evidence="11 12" key="1">
    <citation type="submission" date="2018-10" db="EMBL/GenBank/DDBJ databases">
        <title>Pan-genome distribution and transcriptional activeness of fungal secondary metabolism genes in Aspergillus section Fumigati.</title>
        <authorList>
            <person name="Takahashi H."/>
            <person name="Umemura M."/>
            <person name="Ninomiya A."/>
            <person name="Kusuya Y."/>
            <person name="Urayama S."/>
            <person name="Shimizu M."/>
            <person name="Watanabe A."/>
            <person name="Kamei K."/>
            <person name="Yaguchi T."/>
            <person name="Hagiwara D."/>
        </authorList>
    </citation>
    <scope>NUCLEOTIDE SEQUENCE [LARGE SCALE GENOMIC DNA]</scope>
    <source>
        <strain evidence="11 12">IFM 55266</strain>
    </source>
</reference>
<dbReference type="InterPro" id="IPR049551">
    <property type="entry name" value="PKS_DH_C"/>
</dbReference>
<feature type="region of interest" description="C-terminal hotdog fold" evidence="7">
    <location>
        <begin position="1042"/>
        <end position="1189"/>
    </location>
</feature>
<evidence type="ECO:0000313" key="11">
    <source>
        <dbReference type="EMBL" id="GIJ82149.1"/>
    </source>
</evidence>
<dbReference type="Gene3D" id="3.40.50.720">
    <property type="entry name" value="NAD(P)-binding Rossmann-like Domain"/>
    <property type="match status" value="2"/>
</dbReference>
<dbReference type="InterPro" id="IPR016035">
    <property type="entry name" value="Acyl_Trfase/lysoPLipase"/>
</dbReference>
<dbReference type="Pfam" id="PF14765">
    <property type="entry name" value="PS-DH"/>
    <property type="match status" value="1"/>
</dbReference>
<dbReference type="PROSITE" id="PS52004">
    <property type="entry name" value="KS3_2"/>
    <property type="match status" value="1"/>
</dbReference>
<dbReference type="GO" id="GO:0004312">
    <property type="term" value="F:fatty acid synthase activity"/>
    <property type="evidence" value="ECO:0007669"/>
    <property type="project" value="TreeGrafter"/>
</dbReference>
<dbReference type="PROSITE" id="PS50075">
    <property type="entry name" value="CARRIER"/>
    <property type="match status" value="1"/>
</dbReference>
<dbReference type="Gene3D" id="3.30.70.3290">
    <property type="match status" value="1"/>
</dbReference>
<dbReference type="CDD" id="cd05195">
    <property type="entry name" value="enoyl_red"/>
    <property type="match status" value="1"/>
</dbReference>
<organism evidence="11 12">
    <name type="scientific">Aspergillus pseudoviridinutans</name>
    <dbReference type="NCBI Taxonomy" id="1517512"/>
    <lineage>
        <taxon>Eukaryota</taxon>
        <taxon>Fungi</taxon>
        <taxon>Dikarya</taxon>
        <taxon>Ascomycota</taxon>
        <taxon>Pezizomycotina</taxon>
        <taxon>Eurotiomycetes</taxon>
        <taxon>Eurotiomycetidae</taxon>
        <taxon>Eurotiales</taxon>
        <taxon>Aspergillaceae</taxon>
        <taxon>Aspergillus</taxon>
        <taxon>Aspergillus subgen. Fumigati</taxon>
    </lineage>
</organism>
<dbReference type="SMART" id="SM00827">
    <property type="entry name" value="PKS_AT"/>
    <property type="match status" value="1"/>
</dbReference>
<dbReference type="SUPFAM" id="SSF52151">
    <property type="entry name" value="FabD/lysophospholipase-like"/>
    <property type="match status" value="1"/>
</dbReference>
<dbReference type="Gene3D" id="3.90.180.10">
    <property type="entry name" value="Medium-chain alcohol dehydrogenases, catalytic domain"/>
    <property type="match status" value="2"/>
</dbReference>
<dbReference type="InterPro" id="IPR014031">
    <property type="entry name" value="Ketoacyl_synth_C"/>
</dbReference>
<dbReference type="InterPro" id="IPR020843">
    <property type="entry name" value="ER"/>
</dbReference>
<keyword evidence="4" id="KW-0808">Transferase</keyword>
<dbReference type="InterPro" id="IPR049900">
    <property type="entry name" value="PKS_mFAS_DH"/>
</dbReference>
<dbReference type="InterPro" id="IPR032821">
    <property type="entry name" value="PKS_assoc"/>
</dbReference>
<dbReference type="InterPro" id="IPR011032">
    <property type="entry name" value="GroES-like_sf"/>
</dbReference>
<dbReference type="Pfam" id="PF00550">
    <property type="entry name" value="PP-binding"/>
    <property type="match status" value="1"/>
</dbReference>
<dbReference type="OrthoDB" id="329835at2759"/>
<dbReference type="InterPro" id="IPR042104">
    <property type="entry name" value="PKS_dehydratase_sf"/>
</dbReference>
<evidence type="ECO:0000259" key="9">
    <source>
        <dbReference type="PROSITE" id="PS52004"/>
    </source>
</evidence>
<dbReference type="PROSITE" id="PS00012">
    <property type="entry name" value="PHOSPHOPANTETHEINE"/>
    <property type="match status" value="1"/>
</dbReference>
<dbReference type="Pfam" id="PF08240">
    <property type="entry name" value="ADH_N"/>
    <property type="match status" value="1"/>
</dbReference>
<keyword evidence="6" id="KW-0511">Multifunctional enzyme</keyword>
<sequence>MSTKVNGSSMRRTREVPPVAIVGMAMRLPGGANTESDFWDLLVTGNDGHCRVPWSRYNARSHSSPADLHTVRTEYGYFLREDPARFDAKFFDVPARQAAALDPRQRLLAEVVWECMENAGQTDWSGSGQKIGCYVGVFGNDWMELAMQDTQDFSYNRVACTMDFISNSISYAFDLTGPSVTYNTACSSSMAALHDACQALYDGDCKAAIVAGANLIFTPTISTTLSDYRAMASDGICKTFDAAADGYGRGEAVNAILIKRLDHAIQDGDPVRAVIRATALNCDGRQESQGAPKARTQEEVIRDAYARAGIEDFSRTAFFECHGTGTQKGDLAEVTAIKNVFEKGIMIGAVKPNVGHAEGASAITSLIKATLVLEHKLVPPNIHVKKLNPRIPFQQSGIVVPTEPTALSIERAERVSVNSFGVGGSNAHAILDSWSSVRTSSEDDSLIPDGISKQRLLAVSAKGAEALQLRAREIQAYLGNTKQSLHDLAYTLGVRRVHLPHRGYVVAKDQSTPDIGNFQLSRETCAFSALTFAFTGQGAQWPGMGKQLMAEFPSFREDIFRIDDILRKLEEPPRWKIQGKNWTPSEANIVCSNAQPLCTAVQIGLVNLLRRWGLRPDSVVGHSSGEIAAAYAAGAIPIRTAMILSYYRGQVTKLQSLPGAMAAVGIGKSDALRYVTDEVVVACDNSPQSTTLSGSPEALDRVLQQISREHPGSFCRRLYVPIAYHSHHMEKIGLAYEKLIKRHLLRNASMGVPLYSTITCDVIASPAELDADYWRRTLDSQVCFYPAVQSLVSQTTENRVFVEIGPHSTLSTPLRDIFRNCGGSSRLDYIPTLVRNRDQVSSLLATAGELYIRHIPVDLLEVNGGRGKVLTDLPRYPWGHDRRYWHETRMAREWRDRKFGHHPLLGVRTLESSDQEPAWRNRLELKRIRWLLDHQVGNDILFPCVGYIVMAGETMRQIHGQECYSIKNLSVVLPLELREDEPTEILTSLRPVKLTDSLDSQWFDFTISAYDNQRWRKHCSGQVMAGKEEGMATSTDDVHPFVRHIEPQSWYNVMDKRGLAFGPEFRRLRNITANPMRHEAVATARLDRTVKDEHSMHPLIIDQGLQLLGVALSNGLSRRMPRFGIPVSIDSIYIAPVGEETTFKASLPTTPSGQLSAALGGDVIGISNGEVALVMRGAKFLPLDHSPELKDVNIPLCSRLEWKPDIDLLSPKAFLAKSIPRTSAMTLVLKLTLLGIMHLMERVGSYTGTLEVSMQYESLVNKNFNRLLEILQSVFPEVRGWDMGTASIRTKILRDVKKAIASPRPEFRPIRSFLMSGLDVIENRTPIMDFFVGDAGFKSFYELIANCVDLGFAFSLLGHLDPAQRILEIKSSTCGATAGILSSLYSAEGIRLFKNYTLVAMSSELLVEHSDRFKDMDGFECAVLDLASSPIEQGFEAASYDLIIIPSDLPANADPNTSLHNLRSLLVPGGRLLIREVTPDVPFVDYAMSLIPGVSIFSHGSQHKNLYPPECWKEKLCETGYEQTELTSCLFNAYPWSLKQSIFAKSPYLENQKGAVHLLCNSHSHQWTQAVTRLLRKEGYAVEFFTLEDLPQDTEDVVCLLDLEEAFLQNISKERYDALLRYISQRRRTLWVTKASQMTCEDPSYGLILGLARTIRYEESIQFATLEVEEFNFTAAGLLVKVYEKFRQQCTQGVSHPECEFAIHKDVVHVGRFHWLAHRDIRPVLDTDDAPRILEVGKLDGRDPVIWRQKSPPRLGEDDVTVDVHFVGLNFRDVMVSSGFIGNEHGMGLEASGIVRQVGPRVTHLQPGDKVHVIGTGLLATSVTTASQFCFPVASDMSLEDAATVPIGYATAIYSLLTVGQLENGQIFATVGNGQKVQYLVDNFGIPRSNIFASRNASFVSGVMQETEGKGVDIVLNSLSGALLHESWKCVAKFGKMIEIGKRDLMGHGRLNMETFAANRTFIGVDLLQLLLESPERFQRLRQSFYRLNRGGHLKPIHPIKVFDASHAHQALAYMQRGTHIGKILVKIAAGEDADSIAMIKPSPRFAPDAAYLLVGGLGGIGRAVSNWMVENGAKTLVILSRSGAKSPSDQAFLEELRFQGCNVVVVGGDVSDINDVRSAIAKSPKPISGVIHLGMVLKSAPLLKSSHEDWVAVQSPKVDGAWNLHHALGTADLDFFVVFSSIASLCGIIGQASYASANGFLDAFVRYCHSLGLPATTVNLGAVGDIGCFTRTPELLKSAVAFGTRILEEGDVLTALQLAIESSKSTPPAVQSEPSQVIVGMSSTKPQSDPLARPLWSQDARYRLYENLEHTQYTSRMDLLDEAKQFFSEAKQNPEMFKEERAWEFILNVIRLQLSKHEVEELSLAQIADMGIDSLMMMESIGALRRHFDVELSITDISAAGTFGELVRTLQEILYKRYMESDS</sequence>
<dbReference type="SUPFAM" id="SSF51735">
    <property type="entry name" value="NAD(P)-binding Rossmann-fold domains"/>
    <property type="match status" value="2"/>
</dbReference>
<dbReference type="InterPro" id="IPR016036">
    <property type="entry name" value="Malonyl_transacylase_ACP-bd"/>
</dbReference>
<name>A0A9P3EPA7_9EURO</name>
<dbReference type="Pfam" id="PF13602">
    <property type="entry name" value="ADH_zinc_N_2"/>
    <property type="match status" value="1"/>
</dbReference>
<protein>
    <submittedName>
        <fullName evidence="11">Type I iterative polyketide synthase</fullName>
    </submittedName>
</protein>
<dbReference type="Pfam" id="PF02801">
    <property type="entry name" value="Ketoacyl-synt_C"/>
    <property type="match status" value="1"/>
</dbReference>
<evidence type="ECO:0000256" key="7">
    <source>
        <dbReference type="PROSITE-ProRule" id="PRU01363"/>
    </source>
</evidence>
<dbReference type="InterPro" id="IPR001227">
    <property type="entry name" value="Ac_transferase_dom_sf"/>
</dbReference>
<dbReference type="SMART" id="SM00826">
    <property type="entry name" value="PKS_DH"/>
    <property type="match status" value="1"/>
</dbReference>
<dbReference type="Gene3D" id="3.10.129.110">
    <property type="entry name" value="Polyketide synthase dehydratase"/>
    <property type="match status" value="1"/>
</dbReference>
<evidence type="ECO:0000256" key="4">
    <source>
        <dbReference type="ARBA" id="ARBA00022679"/>
    </source>
</evidence>